<dbReference type="InterPro" id="IPR013783">
    <property type="entry name" value="Ig-like_fold"/>
</dbReference>
<dbReference type="InterPro" id="IPR000726">
    <property type="entry name" value="Glyco_hydro_19_cat"/>
</dbReference>
<dbReference type="GO" id="GO:0006032">
    <property type="term" value="P:chitin catabolic process"/>
    <property type="evidence" value="ECO:0007669"/>
    <property type="project" value="InterPro"/>
</dbReference>
<dbReference type="Pfam" id="PF02839">
    <property type="entry name" value="CBM_5_12"/>
    <property type="match status" value="1"/>
</dbReference>
<evidence type="ECO:0000256" key="2">
    <source>
        <dbReference type="ARBA" id="ARBA00022821"/>
    </source>
</evidence>
<dbReference type="InterPro" id="IPR023346">
    <property type="entry name" value="Lysozyme-like_dom_sf"/>
</dbReference>
<keyword evidence="3" id="KW-1015">Disulfide bond</keyword>
<dbReference type="InterPro" id="IPR003610">
    <property type="entry name" value="CBM5/12"/>
</dbReference>
<evidence type="ECO:0000256" key="3">
    <source>
        <dbReference type="ARBA" id="ARBA00023157"/>
    </source>
</evidence>
<dbReference type="EMBL" id="POSP01000003">
    <property type="protein sequence ID" value="PND37887.1"/>
    <property type="molecule type" value="Genomic_DNA"/>
</dbReference>
<dbReference type="InterPro" id="IPR000601">
    <property type="entry name" value="PKD_dom"/>
</dbReference>
<dbReference type="GO" id="GO:0005975">
    <property type="term" value="P:carbohydrate metabolic process"/>
    <property type="evidence" value="ECO:0007669"/>
    <property type="project" value="InterPro"/>
</dbReference>
<dbReference type="Gene3D" id="1.10.530.10">
    <property type="match status" value="1"/>
</dbReference>
<dbReference type="AlphaFoldDB" id="A0A2N8KWQ0"/>
<keyword evidence="1" id="KW-0378">Hydrolase</keyword>
<dbReference type="CDD" id="cd12215">
    <property type="entry name" value="ChiC_BD"/>
    <property type="match status" value="1"/>
</dbReference>
<dbReference type="OrthoDB" id="6018988at2"/>
<dbReference type="InterPro" id="IPR035986">
    <property type="entry name" value="PKD_dom_sf"/>
</dbReference>
<dbReference type="GO" id="GO:0030246">
    <property type="term" value="F:carbohydrate binding"/>
    <property type="evidence" value="ECO:0007669"/>
    <property type="project" value="InterPro"/>
</dbReference>
<dbReference type="Gene3D" id="2.60.40.10">
    <property type="entry name" value="Immunoglobulins"/>
    <property type="match status" value="1"/>
</dbReference>
<evidence type="ECO:0000313" key="5">
    <source>
        <dbReference type="EMBL" id="PND37887.1"/>
    </source>
</evidence>
<protein>
    <submittedName>
        <fullName evidence="5">Chitin-binding protein</fullName>
    </submittedName>
</protein>
<evidence type="ECO:0000259" key="4">
    <source>
        <dbReference type="PROSITE" id="PS50093"/>
    </source>
</evidence>
<keyword evidence="2" id="KW-0611">Plant defense</keyword>
<dbReference type="PANTHER" id="PTHR22595:SF79">
    <property type="entry name" value="CHITINASE 12"/>
    <property type="match status" value="1"/>
</dbReference>
<feature type="domain" description="PKD" evidence="4">
    <location>
        <begin position="166"/>
        <end position="245"/>
    </location>
</feature>
<proteinExistence type="predicted"/>
<dbReference type="SMART" id="SM00089">
    <property type="entry name" value="PKD"/>
    <property type="match status" value="1"/>
</dbReference>
<dbReference type="InterPro" id="IPR022409">
    <property type="entry name" value="PKD/Chitinase_dom"/>
</dbReference>
<name>A0A2N8KWQ0_9BURK</name>
<dbReference type="InterPro" id="IPR036573">
    <property type="entry name" value="CBM_sf_5/12"/>
</dbReference>
<sequence length="632" mass="68087">MGRRLVLVLKRLPWMPVALGLESHRRCSLLARERWELFMNRSPEIATQLACGRERLTGAREVSMNRPFGLLSGLTGRHPGVIVWTARAVSALLLAAAAPAWAVNCSTLPVWAASTAYTAGKQVQEAGKAYSANWWTQGQAPASNSGSWGVWKPLGACDGGGGGTGGNKAPVASFNSVVDRLTVSFDGSGSSDADGTVASWRWDFGDGTSGTGAKISHAYAKTGTYPVTLTVTDDKGATGSKALSVSLVSVVKDPVTGKYILRQADVQANEARLTGTPLFASVKASVATRDNAVVTAVKPGAASNPENVKRVERILPASQWEFLFPLRHPSYTYTGLLQAVAKFSGVCSSYSDGRDADAICRKTLATMFAHFTQETGAHDRNNAIPEWRQALYFVRESGCSESSYGCPYNNECLPSTWQGQVWPCGKDAQGRYKQYFGRGAKQLSYSFNYGPFSDAMFGDVKVLLNNPEQVADTWLNLASAVFFFVYPASPKPSMLHVVDGSWKPNATDTAQGIKPGFGATTNVINGGIECGQITEKPQSVNRIAYYRQHAASLGVPIAANEELGCATQKPFVVGGAGALDIYWDQDWAYYPDMPEGKAFACKLVGYQTAHFALKAGDYQRCVEKYFDVVIKP</sequence>
<dbReference type="GO" id="GO:0004568">
    <property type="term" value="F:chitinase activity"/>
    <property type="evidence" value="ECO:0007669"/>
    <property type="project" value="InterPro"/>
</dbReference>
<organism evidence="5 6">
    <name type="scientific">Kinneretia aquatilis</name>
    <dbReference type="NCBI Taxonomy" id="2070761"/>
    <lineage>
        <taxon>Bacteria</taxon>
        <taxon>Pseudomonadati</taxon>
        <taxon>Pseudomonadota</taxon>
        <taxon>Betaproteobacteria</taxon>
        <taxon>Burkholderiales</taxon>
        <taxon>Sphaerotilaceae</taxon>
        <taxon>Roseateles</taxon>
    </lineage>
</organism>
<keyword evidence="6" id="KW-1185">Reference proteome</keyword>
<dbReference type="Proteomes" id="UP000235916">
    <property type="component" value="Unassembled WGS sequence"/>
</dbReference>
<dbReference type="SUPFAM" id="SSF51055">
    <property type="entry name" value="Carbohydrate binding domain"/>
    <property type="match status" value="1"/>
</dbReference>
<gene>
    <name evidence="5" type="ORF">C1O66_10345</name>
</gene>
<dbReference type="SMART" id="SM00495">
    <property type="entry name" value="ChtBD3"/>
    <property type="match status" value="1"/>
</dbReference>
<evidence type="ECO:0000313" key="6">
    <source>
        <dbReference type="Proteomes" id="UP000235916"/>
    </source>
</evidence>
<dbReference type="CDD" id="cd00146">
    <property type="entry name" value="PKD"/>
    <property type="match status" value="1"/>
</dbReference>
<dbReference type="Pfam" id="PF18911">
    <property type="entry name" value="PKD_4"/>
    <property type="match status" value="1"/>
</dbReference>
<dbReference type="PROSITE" id="PS50093">
    <property type="entry name" value="PKD"/>
    <property type="match status" value="1"/>
</dbReference>
<evidence type="ECO:0000256" key="1">
    <source>
        <dbReference type="ARBA" id="ARBA00022801"/>
    </source>
</evidence>
<accession>A0A2N8KWQ0</accession>
<comment type="caution">
    <text evidence="5">The sequence shown here is derived from an EMBL/GenBank/DDBJ whole genome shotgun (WGS) entry which is preliminary data.</text>
</comment>
<dbReference type="SUPFAM" id="SSF49299">
    <property type="entry name" value="PKD domain"/>
    <property type="match status" value="1"/>
</dbReference>
<dbReference type="Gene3D" id="2.10.10.20">
    <property type="entry name" value="Carbohydrate-binding module superfamily 5/12"/>
    <property type="match status" value="1"/>
</dbReference>
<dbReference type="SUPFAM" id="SSF53955">
    <property type="entry name" value="Lysozyme-like"/>
    <property type="match status" value="1"/>
</dbReference>
<dbReference type="Gene3D" id="3.30.20.10">
    <property type="entry name" value="Endochitinase, domain 2"/>
    <property type="match status" value="1"/>
</dbReference>
<dbReference type="PANTHER" id="PTHR22595">
    <property type="entry name" value="CHITINASE-RELATED"/>
    <property type="match status" value="1"/>
</dbReference>
<dbReference type="GO" id="GO:0005576">
    <property type="term" value="C:extracellular region"/>
    <property type="evidence" value="ECO:0007669"/>
    <property type="project" value="InterPro"/>
</dbReference>
<dbReference type="Pfam" id="PF00182">
    <property type="entry name" value="Glyco_hydro_19"/>
    <property type="match status" value="1"/>
</dbReference>
<dbReference type="GO" id="GO:0006952">
    <property type="term" value="P:defense response"/>
    <property type="evidence" value="ECO:0007669"/>
    <property type="project" value="UniProtKB-KW"/>
</dbReference>
<dbReference type="CDD" id="cd00325">
    <property type="entry name" value="chitinase_GH19"/>
    <property type="match status" value="1"/>
</dbReference>
<dbReference type="GO" id="GO:0016998">
    <property type="term" value="P:cell wall macromolecule catabolic process"/>
    <property type="evidence" value="ECO:0007669"/>
    <property type="project" value="InterPro"/>
</dbReference>
<reference evidence="5 6" key="1">
    <citation type="submission" date="2018-01" db="EMBL/GenBank/DDBJ databases">
        <title>Draft genome sequence of Paucibacter aquatile CR182 isolated from freshwater of the Nakdong River.</title>
        <authorList>
            <person name="Choi A."/>
            <person name="Chung E.J."/>
        </authorList>
    </citation>
    <scope>NUCLEOTIDE SEQUENCE [LARGE SCALE GENOMIC DNA]</scope>
    <source>
        <strain evidence="5 6">CR182</strain>
    </source>
</reference>